<evidence type="ECO:0008006" key="4">
    <source>
        <dbReference type="Google" id="ProtNLM"/>
    </source>
</evidence>
<dbReference type="PANTHER" id="PTHR16222:SF34">
    <property type="entry name" value="ADP-RIBOSYLGLYCOHYDROLASE"/>
    <property type="match status" value="1"/>
</dbReference>
<dbReference type="InterPro" id="IPR036705">
    <property type="entry name" value="Ribosyl_crysJ1_sf"/>
</dbReference>
<dbReference type="Pfam" id="PF03747">
    <property type="entry name" value="ADP_ribosyl_GH"/>
    <property type="match status" value="1"/>
</dbReference>
<sequence>MRILDELDRLPVNIKRSRAKAALINLYIGDALSMPVHWFYNPLDIMKSFPPYGIHKMEAAPDYHPSSIMKLHSTTSGGRKKKNNTMQKEVVQEVVGKVILKGKAHLWGVPNGHYHHGLEAGENTLNAWWAKWLMNSLTREGHYDCEVWVREYIDLMTADTPAHPDTYAESCHRGFFANYLSGKDPKECGAVTHDTPSMGALVTVAPLALALFSSEPLDVVQQQCREHVWLTHPDKGLMHVVDSYVVLLHTLLNRPENASIEEAIEKAANVIPGTKLGKLLSQNKGYSYVVGRLYSLACYITDSWPSVCYLASKYYEDPRKALLINTNLGGENAHRGSVLGSIIGLASNTFDASLYGTLAQHDALDMQINQWLDRFYPKEY</sequence>
<gene>
    <name evidence="3" type="ORF">HELGO_WM21002</name>
</gene>
<dbReference type="EMBL" id="CACVAS010000120">
    <property type="protein sequence ID" value="CAA6824575.1"/>
    <property type="molecule type" value="Genomic_DNA"/>
</dbReference>
<accession>A0A6S6TYN8</accession>
<dbReference type="InterPro" id="IPR050792">
    <property type="entry name" value="ADP-ribosylglycohydrolase"/>
</dbReference>
<feature type="transmembrane region" description="Helical" evidence="2">
    <location>
        <begin position="21"/>
        <end position="40"/>
    </location>
</feature>
<keyword evidence="2" id="KW-0812">Transmembrane</keyword>
<dbReference type="InterPro" id="IPR005502">
    <property type="entry name" value="Ribosyl_crysJ1"/>
</dbReference>
<organism evidence="3">
    <name type="scientific">uncultured Sulfurovum sp</name>
    <dbReference type="NCBI Taxonomy" id="269237"/>
    <lineage>
        <taxon>Bacteria</taxon>
        <taxon>Pseudomonadati</taxon>
        <taxon>Campylobacterota</taxon>
        <taxon>Epsilonproteobacteria</taxon>
        <taxon>Campylobacterales</taxon>
        <taxon>Sulfurovaceae</taxon>
        <taxon>Sulfurovum</taxon>
        <taxon>environmental samples</taxon>
    </lineage>
</organism>
<keyword evidence="1" id="KW-0479">Metal-binding</keyword>
<reference evidence="3" key="1">
    <citation type="submission" date="2020-01" db="EMBL/GenBank/DDBJ databases">
        <authorList>
            <person name="Meier V. D."/>
            <person name="Meier V D."/>
        </authorList>
    </citation>
    <scope>NUCLEOTIDE SEQUENCE</scope>
    <source>
        <strain evidence="3">HLG_WM_MAG_01</strain>
    </source>
</reference>
<dbReference type="Gene3D" id="1.10.4080.10">
    <property type="entry name" value="ADP-ribosylation/Crystallin J1"/>
    <property type="match status" value="1"/>
</dbReference>
<comment type="cofactor">
    <cofactor evidence="1">
        <name>Mg(2+)</name>
        <dbReference type="ChEBI" id="CHEBI:18420"/>
    </cofactor>
    <text evidence="1">Binds 2 magnesium ions per subunit.</text>
</comment>
<evidence type="ECO:0000313" key="3">
    <source>
        <dbReference type="EMBL" id="CAA6824575.1"/>
    </source>
</evidence>
<dbReference type="PANTHER" id="PTHR16222">
    <property type="entry name" value="ADP-RIBOSYLGLYCOHYDROLASE"/>
    <property type="match status" value="1"/>
</dbReference>
<name>A0A6S6TYN8_9BACT</name>
<proteinExistence type="predicted"/>
<dbReference type="GO" id="GO:0046872">
    <property type="term" value="F:metal ion binding"/>
    <property type="evidence" value="ECO:0007669"/>
    <property type="project" value="UniProtKB-KW"/>
</dbReference>
<keyword evidence="2" id="KW-1133">Transmembrane helix</keyword>
<protein>
    <recommendedName>
        <fullName evidence="4">ADP-ribosylglycohydrolase</fullName>
    </recommendedName>
</protein>
<evidence type="ECO:0000256" key="1">
    <source>
        <dbReference type="PIRSR" id="PIRSR605502-1"/>
    </source>
</evidence>
<feature type="binding site" evidence="1">
    <location>
        <position position="124"/>
    </location>
    <ligand>
        <name>Mg(2+)</name>
        <dbReference type="ChEBI" id="CHEBI:18420"/>
        <label>1</label>
    </ligand>
</feature>
<keyword evidence="2" id="KW-0472">Membrane</keyword>
<dbReference type="AlphaFoldDB" id="A0A6S6TYN8"/>
<dbReference type="SUPFAM" id="SSF101478">
    <property type="entry name" value="ADP-ribosylglycohydrolase"/>
    <property type="match status" value="1"/>
</dbReference>
<evidence type="ECO:0000256" key="2">
    <source>
        <dbReference type="SAM" id="Phobius"/>
    </source>
</evidence>
<keyword evidence="1" id="KW-0460">Magnesium</keyword>